<evidence type="ECO:0000313" key="2">
    <source>
        <dbReference type="EMBL" id="JAD79837.1"/>
    </source>
</evidence>
<feature type="region of interest" description="Disordered" evidence="1">
    <location>
        <begin position="1"/>
        <end position="22"/>
    </location>
</feature>
<protein>
    <submittedName>
        <fullName evidence="2">Uncharacterized protein</fullName>
    </submittedName>
</protein>
<organism evidence="2">
    <name type="scientific">Arundo donax</name>
    <name type="common">Giant reed</name>
    <name type="synonym">Donax arundinaceus</name>
    <dbReference type="NCBI Taxonomy" id="35708"/>
    <lineage>
        <taxon>Eukaryota</taxon>
        <taxon>Viridiplantae</taxon>
        <taxon>Streptophyta</taxon>
        <taxon>Embryophyta</taxon>
        <taxon>Tracheophyta</taxon>
        <taxon>Spermatophyta</taxon>
        <taxon>Magnoliopsida</taxon>
        <taxon>Liliopsida</taxon>
        <taxon>Poales</taxon>
        <taxon>Poaceae</taxon>
        <taxon>PACMAD clade</taxon>
        <taxon>Arundinoideae</taxon>
        <taxon>Arundineae</taxon>
        <taxon>Arundo</taxon>
    </lineage>
</organism>
<sequence>MSGSRLLAGRRRRRRPRPRPRL</sequence>
<reference evidence="2" key="1">
    <citation type="submission" date="2014-09" db="EMBL/GenBank/DDBJ databases">
        <authorList>
            <person name="Magalhaes I.L.F."/>
            <person name="Oliveira U."/>
            <person name="Santos F.R."/>
            <person name="Vidigal T.H.D.A."/>
            <person name="Brescovit A.D."/>
            <person name="Santos A.J."/>
        </authorList>
    </citation>
    <scope>NUCLEOTIDE SEQUENCE</scope>
    <source>
        <tissue evidence="2">Shoot tissue taken approximately 20 cm above the soil surface</tissue>
    </source>
</reference>
<proteinExistence type="predicted"/>
<dbReference type="EMBL" id="GBRH01218058">
    <property type="protein sequence ID" value="JAD79837.1"/>
    <property type="molecule type" value="Transcribed_RNA"/>
</dbReference>
<evidence type="ECO:0000256" key="1">
    <source>
        <dbReference type="SAM" id="MobiDB-lite"/>
    </source>
</evidence>
<feature type="compositionally biased region" description="Basic residues" evidence="1">
    <location>
        <begin position="8"/>
        <end position="22"/>
    </location>
</feature>
<reference evidence="2" key="2">
    <citation type="journal article" date="2015" name="Data Brief">
        <title>Shoot transcriptome of the giant reed, Arundo donax.</title>
        <authorList>
            <person name="Barrero R.A."/>
            <person name="Guerrero F.D."/>
            <person name="Moolhuijzen P."/>
            <person name="Goolsby J.A."/>
            <person name="Tidwell J."/>
            <person name="Bellgard S.E."/>
            <person name="Bellgard M.I."/>
        </authorList>
    </citation>
    <scope>NUCLEOTIDE SEQUENCE</scope>
    <source>
        <tissue evidence="2">Shoot tissue taken approximately 20 cm above the soil surface</tissue>
    </source>
</reference>
<accession>A0A0A9D7W9</accession>
<dbReference type="AlphaFoldDB" id="A0A0A9D7W9"/>
<name>A0A0A9D7W9_ARUDO</name>